<dbReference type="Proteomes" id="UP000294847">
    <property type="component" value="Chromosome 5"/>
</dbReference>
<proteinExistence type="predicted"/>
<protein>
    <submittedName>
        <fullName evidence="1">Uncharacterized protein</fullName>
    </submittedName>
</protein>
<name>A0A4P7NIW7_PYROR</name>
<feature type="non-terminal residue" evidence="1">
    <location>
        <position position="341"/>
    </location>
</feature>
<feature type="non-terminal residue" evidence="1">
    <location>
        <position position="1"/>
    </location>
</feature>
<evidence type="ECO:0000313" key="1">
    <source>
        <dbReference type="EMBL" id="QBZ61982.1"/>
    </source>
</evidence>
<reference evidence="1 2" key="1">
    <citation type="journal article" date="2019" name="Mol. Biol. Evol.">
        <title>Blast fungal genomes show frequent chromosomal changes, gene gains and losses, and effector gene turnover.</title>
        <authorList>
            <person name="Gomez Luciano L.B."/>
            <person name="Jason Tsai I."/>
            <person name="Chuma I."/>
            <person name="Tosa Y."/>
            <person name="Chen Y.H."/>
            <person name="Li J.Y."/>
            <person name="Li M.Y."/>
            <person name="Jade Lu M.Y."/>
            <person name="Nakayashiki H."/>
            <person name="Li W.H."/>
        </authorList>
    </citation>
    <scope>NUCLEOTIDE SEQUENCE [LARGE SCALE GENOMIC DNA]</scope>
    <source>
        <strain evidence="1">MZ5-1-6</strain>
    </source>
</reference>
<gene>
    <name evidence="1" type="ORF">PoMZ_10856</name>
</gene>
<evidence type="ECO:0000313" key="2">
    <source>
        <dbReference type="Proteomes" id="UP000294847"/>
    </source>
</evidence>
<sequence length="341" mass="37093">TWPSSTPPSTPPPRSNNYSIPALSLGTCPQHLDIAGTSSTSTCRSICCYGISVGWSGRRSQHAVLMANPRPRGHGTPHTEPGVWGHALFIHSTAAGVFVAGLPRRATKDVLGWRCPTTAAISSLEAAPGCLNGYPSRRNKVPARLYIRDVYASTEMSSNVRCLGVITGKEIQPWLMEMMLDSHLHTGIDMPPQGTVIFRQQVTCVVVEAAVLATTAETINMATTDDLSNHGFPADLNKENQEAVNSPTRRALFPLDLMPYTKQLQHVQDRGPKVLQKLERGRGVQKPAGQQNVTKQSAPCDSLPAVRRLCSVRSSITNYTAREMQDTEMRVVRAGYSIGPK</sequence>
<dbReference type="AlphaFoldDB" id="A0A4P7NIW7"/>
<dbReference type="EMBL" id="CP034208">
    <property type="protein sequence ID" value="QBZ61982.1"/>
    <property type="molecule type" value="Genomic_DNA"/>
</dbReference>
<accession>A0A4P7NIW7</accession>
<organism evidence="1 2">
    <name type="scientific">Pyricularia oryzae</name>
    <name type="common">Rice blast fungus</name>
    <name type="synonym">Magnaporthe oryzae</name>
    <dbReference type="NCBI Taxonomy" id="318829"/>
    <lineage>
        <taxon>Eukaryota</taxon>
        <taxon>Fungi</taxon>
        <taxon>Dikarya</taxon>
        <taxon>Ascomycota</taxon>
        <taxon>Pezizomycotina</taxon>
        <taxon>Sordariomycetes</taxon>
        <taxon>Sordariomycetidae</taxon>
        <taxon>Magnaporthales</taxon>
        <taxon>Pyriculariaceae</taxon>
        <taxon>Pyricularia</taxon>
    </lineage>
</organism>